<dbReference type="Pfam" id="PF13676">
    <property type="entry name" value="TIR_2"/>
    <property type="match status" value="1"/>
</dbReference>
<keyword evidence="5 11" id="KW-0732">Signal</keyword>
<evidence type="ECO:0000259" key="12">
    <source>
        <dbReference type="PROSITE" id="PS50104"/>
    </source>
</evidence>
<dbReference type="InterPro" id="IPR003591">
    <property type="entry name" value="Leu-rich_rpt_typical-subtyp"/>
</dbReference>
<dbReference type="SMART" id="SM00365">
    <property type="entry name" value="LRR_SD22"/>
    <property type="match status" value="10"/>
</dbReference>
<gene>
    <name evidence="14" type="primary">LOC112048788</name>
</gene>
<keyword evidence="8 10" id="KW-0472">Membrane</keyword>
<keyword evidence="4 10" id="KW-0812">Transmembrane</keyword>
<evidence type="ECO:0000256" key="1">
    <source>
        <dbReference type="ARBA" id="ARBA00004479"/>
    </source>
</evidence>
<dbReference type="InterPro" id="IPR032675">
    <property type="entry name" value="LRR_dom_sf"/>
</dbReference>
<comment type="similarity">
    <text evidence="2">Belongs to the Toll-like receptor family.</text>
</comment>
<evidence type="ECO:0000256" key="9">
    <source>
        <dbReference type="ARBA" id="ARBA00023170"/>
    </source>
</evidence>
<evidence type="ECO:0000313" key="14">
    <source>
        <dbReference type="RefSeq" id="XP_052746099.1"/>
    </source>
</evidence>
<evidence type="ECO:0000256" key="4">
    <source>
        <dbReference type="ARBA" id="ARBA00022692"/>
    </source>
</evidence>
<protein>
    <submittedName>
        <fullName evidence="14">Protein toll</fullName>
    </submittedName>
</protein>
<dbReference type="Gene3D" id="3.80.10.10">
    <property type="entry name" value="Ribonuclease Inhibitor"/>
    <property type="match status" value="4"/>
</dbReference>
<dbReference type="SUPFAM" id="SSF52075">
    <property type="entry name" value="Outer arm dynein light chain 1"/>
    <property type="match status" value="1"/>
</dbReference>
<dbReference type="PROSITE" id="PS51450">
    <property type="entry name" value="LRR"/>
    <property type="match status" value="1"/>
</dbReference>
<name>A0ABM3M3Z7_BICAN</name>
<feature type="chain" id="PRO_5047433531" evidence="11">
    <location>
        <begin position="17"/>
        <end position="1033"/>
    </location>
</feature>
<keyword evidence="7 10" id="KW-1133">Transmembrane helix</keyword>
<dbReference type="InterPro" id="IPR025875">
    <property type="entry name" value="Leu-rich_rpt_4"/>
</dbReference>
<evidence type="ECO:0000313" key="13">
    <source>
        <dbReference type="Proteomes" id="UP001652582"/>
    </source>
</evidence>
<evidence type="ECO:0000256" key="3">
    <source>
        <dbReference type="ARBA" id="ARBA00022614"/>
    </source>
</evidence>
<dbReference type="SUPFAM" id="SSF52200">
    <property type="entry name" value="Toll/Interleukin receptor TIR domain"/>
    <property type="match status" value="1"/>
</dbReference>
<accession>A0ABM3M3Z7</accession>
<evidence type="ECO:0000256" key="11">
    <source>
        <dbReference type="SAM" id="SignalP"/>
    </source>
</evidence>
<reference evidence="14" key="1">
    <citation type="submission" date="2025-08" db="UniProtKB">
        <authorList>
            <consortium name="RefSeq"/>
        </authorList>
    </citation>
    <scope>IDENTIFICATION</scope>
</reference>
<evidence type="ECO:0000256" key="2">
    <source>
        <dbReference type="ARBA" id="ARBA00009634"/>
    </source>
</evidence>
<evidence type="ECO:0000256" key="10">
    <source>
        <dbReference type="SAM" id="Phobius"/>
    </source>
</evidence>
<evidence type="ECO:0000256" key="8">
    <source>
        <dbReference type="ARBA" id="ARBA00023136"/>
    </source>
</evidence>
<dbReference type="PRINTS" id="PR01537">
    <property type="entry name" value="INTRLKN1R1F"/>
</dbReference>
<keyword evidence="3" id="KW-0433">Leucine-rich repeat</keyword>
<dbReference type="SMART" id="SM00364">
    <property type="entry name" value="LRR_BAC"/>
    <property type="match status" value="4"/>
</dbReference>
<keyword evidence="9" id="KW-0675">Receptor</keyword>
<dbReference type="RefSeq" id="XP_052746099.1">
    <property type="nucleotide sequence ID" value="XM_052890139.1"/>
</dbReference>
<dbReference type="PANTHER" id="PTHR24366">
    <property type="entry name" value="IG(IMMUNOGLOBULIN) AND LRR(LEUCINE RICH REPEAT) DOMAINS"/>
    <property type="match status" value="1"/>
</dbReference>
<keyword evidence="13" id="KW-1185">Reference proteome</keyword>
<dbReference type="InterPro" id="IPR000483">
    <property type="entry name" value="Cys-rich_flank_reg_C"/>
</dbReference>
<dbReference type="InterPro" id="IPR000157">
    <property type="entry name" value="TIR_dom"/>
</dbReference>
<proteinExistence type="inferred from homology"/>
<evidence type="ECO:0000256" key="6">
    <source>
        <dbReference type="ARBA" id="ARBA00022737"/>
    </source>
</evidence>
<feature type="transmembrane region" description="Helical" evidence="10">
    <location>
        <begin position="793"/>
        <end position="816"/>
    </location>
</feature>
<dbReference type="Pfam" id="PF13855">
    <property type="entry name" value="LRR_8"/>
    <property type="match status" value="2"/>
</dbReference>
<feature type="signal peptide" evidence="11">
    <location>
        <begin position="1"/>
        <end position="16"/>
    </location>
</feature>
<dbReference type="InterPro" id="IPR001611">
    <property type="entry name" value="Leu-rich_rpt"/>
</dbReference>
<dbReference type="Proteomes" id="UP001652582">
    <property type="component" value="Chromosome 27"/>
</dbReference>
<dbReference type="SUPFAM" id="SSF52058">
    <property type="entry name" value="L domain-like"/>
    <property type="match status" value="2"/>
</dbReference>
<organism evidence="13 14">
    <name type="scientific">Bicyclus anynana</name>
    <name type="common">Squinting bush brown butterfly</name>
    <dbReference type="NCBI Taxonomy" id="110368"/>
    <lineage>
        <taxon>Eukaryota</taxon>
        <taxon>Metazoa</taxon>
        <taxon>Ecdysozoa</taxon>
        <taxon>Arthropoda</taxon>
        <taxon>Hexapoda</taxon>
        <taxon>Insecta</taxon>
        <taxon>Pterygota</taxon>
        <taxon>Neoptera</taxon>
        <taxon>Endopterygota</taxon>
        <taxon>Lepidoptera</taxon>
        <taxon>Glossata</taxon>
        <taxon>Ditrysia</taxon>
        <taxon>Papilionoidea</taxon>
        <taxon>Nymphalidae</taxon>
        <taxon>Satyrinae</taxon>
        <taxon>Satyrini</taxon>
        <taxon>Mycalesina</taxon>
        <taxon>Bicyclus</taxon>
    </lineage>
</organism>
<evidence type="ECO:0000256" key="5">
    <source>
        <dbReference type="ARBA" id="ARBA00022729"/>
    </source>
</evidence>
<dbReference type="PROSITE" id="PS50104">
    <property type="entry name" value="TIR"/>
    <property type="match status" value="1"/>
</dbReference>
<feature type="domain" description="TIR" evidence="12">
    <location>
        <begin position="839"/>
        <end position="969"/>
    </location>
</feature>
<dbReference type="SMART" id="SM00082">
    <property type="entry name" value="LRRCT"/>
    <property type="match status" value="1"/>
</dbReference>
<dbReference type="InterPro" id="IPR035897">
    <property type="entry name" value="Toll_tir_struct_dom_sf"/>
</dbReference>
<evidence type="ECO:0000256" key="7">
    <source>
        <dbReference type="ARBA" id="ARBA00022989"/>
    </source>
</evidence>
<comment type="subcellular location">
    <subcellularLocation>
        <location evidence="1">Membrane</location>
        <topology evidence="1">Single-pass type I membrane protein</topology>
    </subcellularLocation>
</comment>
<dbReference type="GeneID" id="112048788"/>
<keyword evidence="6" id="KW-0677">Repeat</keyword>
<dbReference type="SMART" id="SM00369">
    <property type="entry name" value="LRR_TYP"/>
    <property type="match status" value="13"/>
</dbReference>
<dbReference type="Pfam" id="PF12799">
    <property type="entry name" value="LRR_4"/>
    <property type="match status" value="1"/>
</dbReference>
<dbReference type="SMART" id="SM00255">
    <property type="entry name" value="TIR"/>
    <property type="match status" value="1"/>
</dbReference>
<dbReference type="Gene3D" id="3.40.50.10140">
    <property type="entry name" value="Toll/interleukin-1 receptor homology (TIR) domain"/>
    <property type="match status" value="1"/>
</dbReference>
<sequence>MCARLLLLVAAVAAVADDPSYSLVYPHPADGCTAADVSGGRRAECTLRAGRVTLHADADATTLQLICDDERSFSCAELAAAAPLLAPQRPGGGTLKMLKISNCALPAEPLRCVAALLGAQDAALLWLQDVRGSLRPQHVRGLRAVERLSLYYADGENCTSVPYSALALLPALRRFTMRRGALVLGGPGAPLGGLRALELAVGALRALPARAFADTPALQSLALWSNSIDSVHGDALAGLSSLVNLSLNSNQLETLPERLFRPTPRLQRLDLYDNRLQTLPAGLLQGLQHLTHVLIFENKATLQLSPRLFSNLPALEHLELKTSSIHTLPADLFLNTTNIQELYLSGNQLTSIPEGIFQGFVRLKTLDLSRNKLEAVHKGVLSQLKVLENLDLRGNKLKVLHEEVFAGLEGLKVLHLGDNLLEALDPLVFHGLSALRQLYLPGNRIQVLHKETFRPVRGLETLDLSSNNLSISRQVNTQHFMSTELHAQYMLDNSSVPVEQGEYHSPLRELRELVRLDLRHNRVRLLCDDWRGLLRLRQLQLAHNHLTELKGIDMEFLSTTLKVDLTHNRIAHFEPFATASATFQLDHNPFVCDCELYPFADMQLRHTLPKGIEINNAECADPPLLRHTRLADLHPDQLSCAASPCNEGCSCEHRPARNRTDVNCVELPANLTFNPNTRLRLTRLTDLTKLPPHVKYLDLSALNLTEIPKITQPIEIDLTDNHLNAIPIDLLKLNCIIHFSNNPIGCTCNNKLNLEFLKQNNHLVRDYYNLTCDNDLLLSGLDTDSLCTARDSTIIGCTIAFIGVFIAVATAIAYRYKTLIRIVLRKIGLWRVEEEIDDKLYDAFISFSHQDEAYVIDTLVPKLESGVRPLKLCLHYRDWVIGDFIPSQISKSVETSRRTIIVLSEHFLKSVWAQMEFRAAHGRERLLILMLEDLSKCKDLDPDLRAYISVNTYVKADDPLVFDRLKDAVLTKTRNLVKPPKNVDNSPKIVDNTLKIVDNVTKIVDNSPKIVDKPTRLDVTLVNGQLVNNALPS</sequence>
<dbReference type="Pfam" id="PF01463">
    <property type="entry name" value="LRRCT"/>
    <property type="match status" value="1"/>
</dbReference>
<dbReference type="PANTHER" id="PTHR24366:SF96">
    <property type="entry name" value="LEUCINE RICH REPEAT CONTAINING 53"/>
    <property type="match status" value="1"/>
</dbReference>